<reference evidence="1" key="1">
    <citation type="submission" date="2022-06" db="EMBL/GenBank/DDBJ databases">
        <title>Draft genome sequences of Leminorella grimontii str. JCM5902.</title>
        <authorList>
            <person name="Wakabayashi Y."/>
            <person name="Kojima K."/>
        </authorList>
    </citation>
    <scope>NUCLEOTIDE SEQUENCE</scope>
    <source>
        <strain evidence="1">JCM 5902</strain>
    </source>
</reference>
<organism evidence="1 2">
    <name type="scientific">Leminorella grimontii</name>
    <dbReference type="NCBI Taxonomy" id="82981"/>
    <lineage>
        <taxon>Bacteria</taxon>
        <taxon>Pseudomonadati</taxon>
        <taxon>Pseudomonadota</taxon>
        <taxon>Gammaproteobacteria</taxon>
        <taxon>Enterobacterales</taxon>
        <taxon>Budviciaceae</taxon>
        <taxon>Leminorella</taxon>
    </lineage>
</organism>
<protein>
    <submittedName>
        <fullName evidence="1">Uncharacterized protein</fullName>
    </submittedName>
</protein>
<evidence type="ECO:0000313" key="2">
    <source>
        <dbReference type="Proteomes" id="UP001058124"/>
    </source>
</evidence>
<gene>
    <name evidence="1" type="ORF">SOASR030_07890</name>
</gene>
<sequence>MKYVSIPTWNIITDTLNEMTPKLEGKRDDFLMKQVCDLARGDVTQQQVNVELSKRGINARKIPTSGSPWSLLVNGNLKQQQAVCTAYLASSMFQPVNTRIYLENAPKPAVKEKKEEKEPSGWTFWKSDNKENAGKNAVSQNEQVFNLPRFNKDMHARMAVAQSTAQLYAVIAANISDSTPLTWPEYQQRVIAIVNNYGAEYLRSIDMFYASGLDKPILARSIEDNGYTIEDNEGNRLIQSDANPQLISHGVTWFGNGRILGNDYFVNMTVIGSSRKDN</sequence>
<dbReference type="Proteomes" id="UP001058124">
    <property type="component" value="Unassembled WGS sequence"/>
</dbReference>
<evidence type="ECO:0000313" key="1">
    <source>
        <dbReference type="EMBL" id="GKX54677.1"/>
    </source>
</evidence>
<dbReference type="AlphaFoldDB" id="A0AAV5N2K4"/>
<name>A0AAV5N2K4_9GAMM</name>
<keyword evidence="2" id="KW-1185">Reference proteome</keyword>
<dbReference type="EMBL" id="BRLH01000001">
    <property type="protein sequence ID" value="GKX54677.1"/>
    <property type="molecule type" value="Genomic_DNA"/>
</dbReference>
<proteinExistence type="predicted"/>
<accession>A0AAV5N2K4</accession>
<comment type="caution">
    <text evidence="1">The sequence shown here is derived from an EMBL/GenBank/DDBJ whole genome shotgun (WGS) entry which is preliminary data.</text>
</comment>